<feature type="transmembrane region" description="Helical" evidence="1">
    <location>
        <begin position="7"/>
        <end position="25"/>
    </location>
</feature>
<reference evidence="2" key="1">
    <citation type="submission" date="2009-07" db="EMBL/GenBank/DDBJ databases">
        <authorList>
            <consortium name="US DOE Joint Genome Institute (JGI-PGF)"/>
            <person name="Lucas S."/>
            <person name="Copeland A."/>
            <person name="Lapidus A."/>
            <person name="Glavina del Rio T."/>
            <person name="Tice H."/>
            <person name="Bruce D."/>
            <person name="Goodwin L."/>
            <person name="Pitluck S."/>
            <person name="Larimer F."/>
            <person name="Land M.L."/>
            <person name="Mouttaki H."/>
            <person name="He Z."/>
            <person name="Zhou J."/>
            <person name="Hemme C.L."/>
        </authorList>
    </citation>
    <scope>NUCLEOTIDE SEQUENCE [LARGE SCALE GENOMIC DNA]</scope>
    <source>
        <strain evidence="2">DSM 2782</strain>
    </source>
</reference>
<sequence>MEIFLRVVYYTLGIVMYTVTLYVTYKKEKNANNGHS</sequence>
<dbReference type="Proteomes" id="UP000003860">
    <property type="component" value="Unassembled WGS sequence"/>
</dbReference>
<keyword evidence="3" id="KW-1185">Reference proteome</keyword>
<keyword evidence="1" id="KW-0472">Membrane</keyword>
<keyword evidence="1" id="KW-0812">Transmembrane</keyword>
<dbReference type="AlphaFoldDB" id="F1TEI7"/>
<evidence type="ECO:0000256" key="1">
    <source>
        <dbReference type="SAM" id="Phobius"/>
    </source>
</evidence>
<protein>
    <submittedName>
        <fullName evidence="2">Uncharacterized protein</fullName>
    </submittedName>
</protein>
<gene>
    <name evidence="2" type="ORF">Cpap_1545</name>
</gene>
<accession>F1TEI7</accession>
<comment type="caution">
    <text evidence="2">The sequence shown here is derived from an EMBL/GenBank/DDBJ whole genome shotgun (WGS) entry which is preliminary data.</text>
</comment>
<reference evidence="2" key="2">
    <citation type="submission" date="2011-01" db="EMBL/GenBank/DDBJ databases">
        <title>The Non-contiguous Finished genome of Clostridium papyrosolvens.</title>
        <authorList>
            <person name="Lucas S."/>
            <person name="Copeland A."/>
            <person name="Lapidus A."/>
            <person name="Cheng J.-F."/>
            <person name="Goodwin L."/>
            <person name="Pitluck S."/>
            <person name="Misra M."/>
            <person name="Chertkov O."/>
            <person name="Detter J.C."/>
            <person name="Han C."/>
            <person name="Tapia R."/>
            <person name="Land M."/>
            <person name="Hauser L."/>
            <person name="Kyrpides N."/>
            <person name="Ivanova N."/>
            <person name="Pagani I."/>
            <person name="Mouttaki H."/>
            <person name="He Z."/>
            <person name="Zhou J."/>
            <person name="Hemme C.L."/>
            <person name="Woyke T."/>
        </authorList>
    </citation>
    <scope>NUCLEOTIDE SEQUENCE [LARGE SCALE GENOMIC DNA]</scope>
    <source>
        <strain evidence="2">DSM 2782</strain>
    </source>
</reference>
<evidence type="ECO:0000313" key="3">
    <source>
        <dbReference type="Proteomes" id="UP000003860"/>
    </source>
</evidence>
<dbReference type="EMBL" id="ACXX02000009">
    <property type="protein sequence ID" value="EGD47153.1"/>
    <property type="molecule type" value="Genomic_DNA"/>
</dbReference>
<proteinExistence type="predicted"/>
<name>F1TEI7_9FIRM</name>
<keyword evidence="1" id="KW-1133">Transmembrane helix</keyword>
<organism evidence="2 3">
    <name type="scientific">Ruminiclostridium papyrosolvens DSM 2782</name>
    <dbReference type="NCBI Taxonomy" id="588581"/>
    <lineage>
        <taxon>Bacteria</taxon>
        <taxon>Bacillati</taxon>
        <taxon>Bacillota</taxon>
        <taxon>Clostridia</taxon>
        <taxon>Eubacteriales</taxon>
        <taxon>Oscillospiraceae</taxon>
        <taxon>Ruminiclostridium</taxon>
    </lineage>
</organism>
<evidence type="ECO:0000313" key="2">
    <source>
        <dbReference type="EMBL" id="EGD47153.1"/>
    </source>
</evidence>